<dbReference type="GO" id="GO:0016857">
    <property type="term" value="F:racemase and epimerase activity, acting on carbohydrates and derivatives"/>
    <property type="evidence" value="ECO:0007669"/>
    <property type="project" value="InterPro"/>
</dbReference>
<dbReference type="EMBL" id="KB908974">
    <property type="protein sequence ID" value="EOB13549.1"/>
    <property type="molecule type" value="Genomic_DNA"/>
</dbReference>
<dbReference type="SUPFAM" id="SSF51366">
    <property type="entry name" value="Ribulose-phoshate binding barrel"/>
    <property type="match status" value="1"/>
</dbReference>
<dbReference type="STRING" id="578461.R0M6C7"/>
<dbReference type="GO" id="GO:0046872">
    <property type="term" value="F:metal ion binding"/>
    <property type="evidence" value="ECO:0007669"/>
    <property type="project" value="UniProtKB-KW"/>
</dbReference>
<dbReference type="Pfam" id="PF00834">
    <property type="entry name" value="Ribul_P_3_epim"/>
    <property type="match status" value="1"/>
</dbReference>
<dbReference type="Gene3D" id="3.20.20.70">
    <property type="entry name" value="Aldolase class I"/>
    <property type="match status" value="1"/>
</dbReference>
<accession>R0M6C7</accession>
<dbReference type="HOGENOM" id="CLU_2250848_0_0_1"/>
<dbReference type="GO" id="GO:0005975">
    <property type="term" value="P:carbohydrate metabolic process"/>
    <property type="evidence" value="ECO:0007669"/>
    <property type="project" value="InterPro"/>
</dbReference>
<dbReference type="InterPro" id="IPR011060">
    <property type="entry name" value="RibuloseP-bd_barrel"/>
</dbReference>
<dbReference type="InterPro" id="IPR013785">
    <property type="entry name" value="Aldolase_TIM"/>
</dbReference>
<dbReference type="OrthoDB" id="1927044at2759"/>
<dbReference type="UniPathway" id="UPA00115">
    <property type="reaction ID" value="UER00411"/>
</dbReference>
<proteinExistence type="predicted"/>
<sequence length="104" mass="11944">MDRISISLLDANLLSLDTVLNDLQTNGIKRIHLDILDTSFVDNISFGPGLVNKILQYNFKFDVHIMVNYPLKVIKLLDVSRIDFVIVPLGSRRKRRIYKISQST</sequence>
<dbReference type="GO" id="GO:0006098">
    <property type="term" value="P:pentose-phosphate shunt"/>
    <property type="evidence" value="ECO:0007669"/>
    <property type="project" value="UniProtKB-UniPathway"/>
</dbReference>
<dbReference type="InterPro" id="IPR000056">
    <property type="entry name" value="Ribul_P_3_epim-like"/>
</dbReference>
<evidence type="ECO:0000256" key="2">
    <source>
        <dbReference type="ARBA" id="ARBA00013920"/>
    </source>
</evidence>
<dbReference type="PROSITE" id="PS01085">
    <property type="entry name" value="RIBUL_P_3_EPIMER_1"/>
    <property type="match status" value="1"/>
</dbReference>
<evidence type="ECO:0000256" key="6">
    <source>
        <dbReference type="ARBA" id="ARBA00029933"/>
    </source>
</evidence>
<dbReference type="AlphaFoldDB" id="R0M6C7"/>
<keyword evidence="5" id="KW-0170">Cobalt</keyword>
<name>R0M6C7_NOSB1</name>
<evidence type="ECO:0000313" key="9">
    <source>
        <dbReference type="Proteomes" id="UP000016927"/>
    </source>
</evidence>
<evidence type="ECO:0000256" key="3">
    <source>
        <dbReference type="ARBA" id="ARBA00022723"/>
    </source>
</evidence>
<comment type="pathway">
    <text evidence="1">Carbohydrate degradation; pentose phosphate pathway; D-xylulose 5-phosphate from D-ribulose 5-phosphate (non-oxidative stage): step 1/1.</text>
</comment>
<protein>
    <recommendedName>
        <fullName evidence="2">Ribulose-phosphate 3-epimerase</fullName>
    </recommendedName>
    <alternativeName>
        <fullName evidence="7">Pentose-5-phosphate 3-epimerase</fullName>
    </alternativeName>
    <alternativeName>
        <fullName evidence="6">RPE</fullName>
    </alternativeName>
</protein>
<dbReference type="VEuPathDB" id="MicrosporidiaDB:NBO_66g0008"/>
<keyword evidence="4" id="KW-0413">Isomerase</keyword>
<evidence type="ECO:0000313" key="8">
    <source>
        <dbReference type="EMBL" id="EOB13549.1"/>
    </source>
</evidence>
<gene>
    <name evidence="8" type="primary">RPE</name>
    <name evidence="8" type="ORF">NBO_66g0008</name>
</gene>
<keyword evidence="9" id="KW-1185">Reference proteome</keyword>
<organism evidence="8 9">
    <name type="scientific">Nosema bombycis (strain CQ1 / CVCC 102059)</name>
    <name type="common">Microsporidian parasite</name>
    <name type="synonym">Pebrine of silkworm</name>
    <dbReference type="NCBI Taxonomy" id="578461"/>
    <lineage>
        <taxon>Eukaryota</taxon>
        <taxon>Fungi</taxon>
        <taxon>Fungi incertae sedis</taxon>
        <taxon>Microsporidia</taxon>
        <taxon>Nosematidae</taxon>
        <taxon>Nosema</taxon>
    </lineage>
</organism>
<evidence type="ECO:0000256" key="7">
    <source>
        <dbReference type="ARBA" id="ARBA00030599"/>
    </source>
</evidence>
<dbReference type="Proteomes" id="UP000016927">
    <property type="component" value="Unassembled WGS sequence"/>
</dbReference>
<evidence type="ECO:0000256" key="4">
    <source>
        <dbReference type="ARBA" id="ARBA00023235"/>
    </source>
</evidence>
<reference evidence="8 9" key="1">
    <citation type="journal article" date="2013" name="BMC Genomics">
        <title>Comparative genomics of parasitic silkworm microsporidia reveal an association between genome expansion and host adaptation.</title>
        <authorList>
            <person name="Pan G."/>
            <person name="Xu J."/>
            <person name="Li T."/>
            <person name="Xia Q."/>
            <person name="Liu S.L."/>
            <person name="Zhang G."/>
            <person name="Li S."/>
            <person name="Li C."/>
            <person name="Liu H."/>
            <person name="Yang L."/>
            <person name="Liu T."/>
            <person name="Zhang X."/>
            <person name="Wu Z."/>
            <person name="Fan W."/>
            <person name="Dang X."/>
            <person name="Xiang H."/>
            <person name="Tao M."/>
            <person name="Li Y."/>
            <person name="Hu J."/>
            <person name="Li Z."/>
            <person name="Lin L."/>
            <person name="Luo J."/>
            <person name="Geng L."/>
            <person name="Wang L."/>
            <person name="Long M."/>
            <person name="Wan Y."/>
            <person name="He N."/>
            <person name="Zhang Z."/>
            <person name="Lu C."/>
            <person name="Keeling P.J."/>
            <person name="Wang J."/>
            <person name="Xiang Z."/>
            <person name="Zhou Z."/>
        </authorList>
    </citation>
    <scope>NUCLEOTIDE SEQUENCE [LARGE SCALE GENOMIC DNA]</scope>
    <source>
        <strain evidence="9">CQ1 / CVCC 102059</strain>
    </source>
</reference>
<evidence type="ECO:0000256" key="1">
    <source>
        <dbReference type="ARBA" id="ARBA00005016"/>
    </source>
</evidence>
<keyword evidence="3" id="KW-0479">Metal-binding</keyword>
<evidence type="ECO:0000256" key="5">
    <source>
        <dbReference type="ARBA" id="ARBA00023285"/>
    </source>
</evidence>
<dbReference type="PANTHER" id="PTHR11749">
    <property type="entry name" value="RIBULOSE-5-PHOSPHATE-3-EPIMERASE"/>
    <property type="match status" value="1"/>
</dbReference>